<sequence length="262" mass="29907">MTRIEISDIAQLNVTLQEKSPQEILDWVSKFDGVYQTTSFGLTGLVLMDMLAKSGSLLPVIFIDTLHCNLVFNSDFQETYELIENVKSKYSPTLHIYKPEGANSVEEFTEKYGQSLWKTDSAKYDYLVKAEPGRRANLELGAKIVLTGRRRSQGAERSQLPIIELDNSYSPPLFKINPLAAWDYNQVWSYVKENNVPYNVLHDRGYKSIGDSHSTTPTAEGESERDGRWRGQEKTECGLHKDYFKLKRLAKEAEKRKALNAQ</sequence>
<dbReference type="PIRSF" id="PIRSF000857">
    <property type="entry name" value="PAPS_reductase"/>
    <property type="match status" value="1"/>
</dbReference>
<dbReference type="GO" id="GO:0004604">
    <property type="term" value="F:phosphoadenylyl-sulfate reductase (thioredoxin) activity"/>
    <property type="evidence" value="ECO:0007669"/>
    <property type="project" value="InterPro"/>
</dbReference>
<dbReference type="SUPFAM" id="SSF52402">
    <property type="entry name" value="Adenine nucleotide alpha hydrolases-like"/>
    <property type="match status" value="1"/>
</dbReference>
<evidence type="ECO:0000256" key="4">
    <source>
        <dbReference type="SAM" id="MobiDB-lite"/>
    </source>
</evidence>
<feature type="region of interest" description="Disordered" evidence="4">
    <location>
        <begin position="207"/>
        <end position="233"/>
    </location>
</feature>
<feature type="compositionally biased region" description="Basic and acidic residues" evidence="4">
    <location>
        <begin position="222"/>
        <end position="233"/>
    </location>
</feature>
<dbReference type="GO" id="GO:0005737">
    <property type="term" value="C:cytoplasm"/>
    <property type="evidence" value="ECO:0007669"/>
    <property type="project" value="TreeGrafter"/>
</dbReference>
<dbReference type="InterPro" id="IPR014729">
    <property type="entry name" value="Rossmann-like_a/b/a_fold"/>
</dbReference>
<evidence type="ECO:0000313" key="7">
    <source>
        <dbReference type="Proteomes" id="UP001210925"/>
    </source>
</evidence>
<reference evidence="6" key="1">
    <citation type="submission" date="2020-05" db="EMBL/GenBank/DDBJ databases">
        <title>Phylogenomic resolution of chytrid fungi.</title>
        <authorList>
            <person name="Stajich J.E."/>
            <person name="Amses K."/>
            <person name="Simmons R."/>
            <person name="Seto K."/>
            <person name="Myers J."/>
            <person name="Bonds A."/>
            <person name="Quandt C.A."/>
            <person name="Barry K."/>
            <person name="Liu P."/>
            <person name="Grigoriev I."/>
            <person name="Longcore J.E."/>
            <person name="James T.Y."/>
        </authorList>
    </citation>
    <scope>NUCLEOTIDE SEQUENCE</scope>
    <source>
        <strain evidence="6">PLAUS21</strain>
    </source>
</reference>
<feature type="domain" description="Phosphoadenosine phosphosulphate reductase" evidence="5">
    <location>
        <begin position="35"/>
        <end position="217"/>
    </location>
</feature>
<dbReference type="HAMAP" id="MF_00063">
    <property type="entry name" value="CysH"/>
    <property type="match status" value="1"/>
</dbReference>
<dbReference type="InterPro" id="IPR004511">
    <property type="entry name" value="PAPS/APS_Rdtase"/>
</dbReference>
<gene>
    <name evidence="6" type="ORF">HK103_005403</name>
</gene>
<dbReference type="Proteomes" id="UP001210925">
    <property type="component" value="Unassembled WGS sequence"/>
</dbReference>
<dbReference type="InterPro" id="IPR002500">
    <property type="entry name" value="PAPS_reduct_dom"/>
</dbReference>
<dbReference type="Gene3D" id="3.40.50.620">
    <property type="entry name" value="HUPs"/>
    <property type="match status" value="1"/>
</dbReference>
<name>A0AAD5Y6L6_9FUNG</name>
<comment type="pathway">
    <text evidence="3">Sulfur metabolism; hydrogen sulfide biosynthesis; sulfite from sulfate.</text>
</comment>
<protein>
    <recommendedName>
        <fullName evidence="5">Phosphoadenosine phosphosulphate reductase domain-containing protein</fullName>
    </recommendedName>
</protein>
<proteinExistence type="inferred from homology"/>
<keyword evidence="7" id="KW-1185">Reference proteome</keyword>
<dbReference type="AlphaFoldDB" id="A0AAD5Y6L6"/>
<dbReference type="Pfam" id="PF01507">
    <property type="entry name" value="PAPS_reduct"/>
    <property type="match status" value="1"/>
</dbReference>
<dbReference type="NCBIfam" id="TIGR00434">
    <property type="entry name" value="cysH"/>
    <property type="match status" value="1"/>
</dbReference>
<dbReference type="PANTHER" id="PTHR46509">
    <property type="entry name" value="PHOSPHOADENOSINE PHOSPHOSULFATE REDUCTASE"/>
    <property type="match status" value="1"/>
</dbReference>
<dbReference type="GO" id="GO:0019379">
    <property type="term" value="P:sulfate assimilation, phosphoadenylyl sulfate reduction by phosphoadenylyl-sulfate reductase (thioredoxin)"/>
    <property type="evidence" value="ECO:0007669"/>
    <property type="project" value="InterPro"/>
</dbReference>
<comment type="caution">
    <text evidence="6">The sequence shown here is derived from an EMBL/GenBank/DDBJ whole genome shotgun (WGS) entry which is preliminary data.</text>
</comment>
<organism evidence="6 7">
    <name type="scientific">Boothiomyces macroporosus</name>
    <dbReference type="NCBI Taxonomy" id="261099"/>
    <lineage>
        <taxon>Eukaryota</taxon>
        <taxon>Fungi</taxon>
        <taxon>Fungi incertae sedis</taxon>
        <taxon>Chytridiomycota</taxon>
        <taxon>Chytridiomycota incertae sedis</taxon>
        <taxon>Chytridiomycetes</taxon>
        <taxon>Rhizophydiales</taxon>
        <taxon>Terramycetaceae</taxon>
        <taxon>Boothiomyces</taxon>
    </lineage>
</organism>
<dbReference type="NCBIfam" id="NF002537">
    <property type="entry name" value="PRK02090.1"/>
    <property type="match status" value="1"/>
</dbReference>
<dbReference type="CDD" id="cd23945">
    <property type="entry name" value="PAPS_reductase"/>
    <property type="match status" value="1"/>
</dbReference>
<evidence type="ECO:0000256" key="3">
    <source>
        <dbReference type="ARBA" id="ARBA00024327"/>
    </source>
</evidence>
<keyword evidence="2" id="KW-0560">Oxidoreductase</keyword>
<dbReference type="EMBL" id="JADGKB010000005">
    <property type="protein sequence ID" value="KAJ3261565.1"/>
    <property type="molecule type" value="Genomic_DNA"/>
</dbReference>
<evidence type="ECO:0000256" key="1">
    <source>
        <dbReference type="ARBA" id="ARBA00009732"/>
    </source>
</evidence>
<accession>A0AAD5Y6L6</accession>
<evidence type="ECO:0000256" key="2">
    <source>
        <dbReference type="ARBA" id="ARBA00023002"/>
    </source>
</evidence>
<evidence type="ECO:0000313" key="6">
    <source>
        <dbReference type="EMBL" id="KAJ3261565.1"/>
    </source>
</evidence>
<evidence type="ECO:0000259" key="5">
    <source>
        <dbReference type="Pfam" id="PF01507"/>
    </source>
</evidence>
<dbReference type="PANTHER" id="PTHR46509:SF1">
    <property type="entry name" value="PHOSPHOADENOSINE PHOSPHOSULFATE REDUCTASE"/>
    <property type="match status" value="1"/>
</dbReference>
<comment type="similarity">
    <text evidence="1">Belongs to the PAPS reductase family. CysH subfamily.</text>
</comment>